<evidence type="ECO:0000313" key="3">
    <source>
        <dbReference type="EMBL" id="CRZ11019.1"/>
    </source>
</evidence>
<protein>
    <recommendedName>
        <fullName evidence="4">Intimal thickness related receptor IRP domain-containing protein</fullName>
    </recommendedName>
</protein>
<proteinExistence type="predicted"/>
<organism evidence="3">
    <name type="scientific">Spongospora subterranea</name>
    <dbReference type="NCBI Taxonomy" id="70186"/>
    <lineage>
        <taxon>Eukaryota</taxon>
        <taxon>Sar</taxon>
        <taxon>Rhizaria</taxon>
        <taxon>Endomyxa</taxon>
        <taxon>Phytomyxea</taxon>
        <taxon>Plasmodiophorida</taxon>
        <taxon>Plasmodiophoridae</taxon>
        <taxon>Spongospora</taxon>
    </lineage>
</organism>
<dbReference type="EMBL" id="HACM01010577">
    <property type="protein sequence ID" value="CRZ11019.1"/>
    <property type="molecule type" value="Transcribed_RNA"/>
</dbReference>
<feature type="signal peptide" evidence="2">
    <location>
        <begin position="1"/>
        <end position="20"/>
    </location>
</feature>
<sequence length="455" mass="50495">MVLVYGIIACLIVAASTSCALTILDSNASETLVFESPSAPEPAPYEILNTLVVMPAGGWDSCHFDNNTHSRIVLITTVSPCTIQDWNRVCLQWGCAGLILHTAYKTPGFVISRQDTQVHMVEVSDEDGAHIHRLLTSSHVLNASIKSDEPNEWVVYSTSREFIWAWSMPGAAAACIGIWNLFKFREKLADVGDWKSVPIIHLTLVISESAENGMRSAIGIGFAFTGLGAGYDYTNFILLVNLVVIIHIMTNLTISFALRDLYATPMPVFIKASMLSFCIVFFVLHYVYNIGPRSSGDNQWKLQWIGIIWVAMFLGTIVIFCISVLRFSLTYRKFQDQDPNRSWIMKQVCLRLQQCASVLVLDVVLIVIIGTVSWRSNPRLLSMSLSFGGWVQNVASILRMRAIVVPTQGPAGFTKDAMQKDGAEDRFPTMDYETMSDNGADNIGSAIPTFILQQK</sequence>
<evidence type="ECO:0000256" key="2">
    <source>
        <dbReference type="SAM" id="SignalP"/>
    </source>
</evidence>
<feature type="transmembrane region" description="Helical" evidence="1">
    <location>
        <begin position="163"/>
        <end position="182"/>
    </location>
</feature>
<dbReference type="AlphaFoldDB" id="A0A0H5RQN1"/>
<name>A0A0H5RQN1_9EUKA</name>
<reference evidence="3" key="1">
    <citation type="submission" date="2015-04" db="EMBL/GenBank/DDBJ databases">
        <title>The genome sequence of the plant pathogenic Rhizarian Plasmodiophora brassicae reveals insights in its biotrophic life cycle and the origin of chitin synthesis.</title>
        <authorList>
            <person name="Schwelm A."/>
            <person name="Fogelqvist J."/>
            <person name="Knaust A."/>
            <person name="Julke S."/>
            <person name="Lilja T."/>
            <person name="Dhandapani V."/>
            <person name="Bonilla-Rosso G."/>
            <person name="Karlsson M."/>
            <person name="Shevchenko A."/>
            <person name="Choi S.R."/>
            <person name="Kim H.G."/>
            <person name="Park J.Y."/>
            <person name="Lim Y.P."/>
            <person name="Ludwig-Muller J."/>
            <person name="Dixelius C."/>
        </authorList>
    </citation>
    <scope>NUCLEOTIDE SEQUENCE</scope>
    <source>
        <tissue evidence="3">Potato root galls</tissue>
    </source>
</reference>
<evidence type="ECO:0008006" key="4">
    <source>
        <dbReference type="Google" id="ProtNLM"/>
    </source>
</evidence>
<feature type="transmembrane region" description="Helical" evidence="1">
    <location>
        <begin position="268"/>
        <end position="287"/>
    </location>
</feature>
<feature type="chain" id="PRO_5005223470" description="Intimal thickness related receptor IRP domain-containing protein" evidence="2">
    <location>
        <begin position="21"/>
        <end position="455"/>
    </location>
</feature>
<feature type="transmembrane region" description="Helical" evidence="1">
    <location>
        <begin position="307"/>
        <end position="329"/>
    </location>
</feature>
<feature type="transmembrane region" description="Helical" evidence="1">
    <location>
        <begin position="350"/>
        <end position="374"/>
    </location>
</feature>
<keyword evidence="1" id="KW-1133">Transmembrane helix</keyword>
<feature type="transmembrane region" description="Helical" evidence="1">
    <location>
        <begin position="237"/>
        <end position="256"/>
    </location>
</feature>
<accession>A0A0H5RQN1</accession>
<evidence type="ECO:0000256" key="1">
    <source>
        <dbReference type="SAM" id="Phobius"/>
    </source>
</evidence>
<keyword evidence="1" id="KW-0472">Membrane</keyword>
<keyword evidence="1" id="KW-0812">Transmembrane</keyword>
<keyword evidence="2" id="KW-0732">Signal</keyword>